<dbReference type="Pfam" id="PF01652">
    <property type="entry name" value="IF4E"/>
    <property type="match status" value="1"/>
</dbReference>
<dbReference type="InterPro" id="IPR023398">
    <property type="entry name" value="TIF_eIF4e-like"/>
</dbReference>
<evidence type="ECO:0000313" key="4">
    <source>
        <dbReference type="Proteomes" id="UP000518752"/>
    </source>
</evidence>
<dbReference type="GO" id="GO:0016281">
    <property type="term" value="C:eukaryotic translation initiation factor 4F complex"/>
    <property type="evidence" value="ECO:0007669"/>
    <property type="project" value="TreeGrafter"/>
</dbReference>
<dbReference type="PANTHER" id="PTHR11960:SF73">
    <property type="entry name" value="TRANSLATION INITIATION FACTOR 4E, PUTATIVE-RELATED"/>
    <property type="match status" value="1"/>
</dbReference>
<dbReference type="SUPFAM" id="SSF55418">
    <property type="entry name" value="eIF4e-like"/>
    <property type="match status" value="1"/>
</dbReference>
<dbReference type="OrthoDB" id="590761at2759"/>
<proteinExistence type="inferred from homology"/>
<feature type="region of interest" description="Disordered" evidence="2">
    <location>
        <begin position="98"/>
        <end position="189"/>
    </location>
</feature>
<keyword evidence="1" id="KW-0396">Initiation factor</keyword>
<keyword evidence="1" id="KW-0694">RNA-binding</keyword>
<reference evidence="3 4" key="1">
    <citation type="journal article" date="2020" name="ISME J.">
        <title>Uncovering the hidden diversity of litter-decomposition mechanisms in mushroom-forming fungi.</title>
        <authorList>
            <person name="Floudas D."/>
            <person name="Bentzer J."/>
            <person name="Ahren D."/>
            <person name="Johansson T."/>
            <person name="Persson P."/>
            <person name="Tunlid A."/>
        </authorList>
    </citation>
    <scope>NUCLEOTIDE SEQUENCE [LARGE SCALE GENOMIC DNA]</scope>
    <source>
        <strain evidence="3 4">CBS 406.79</strain>
    </source>
</reference>
<keyword evidence="4" id="KW-1185">Reference proteome</keyword>
<dbReference type="AlphaFoldDB" id="A0A8H5HWN8"/>
<feature type="region of interest" description="Disordered" evidence="2">
    <location>
        <begin position="481"/>
        <end position="519"/>
    </location>
</feature>
<evidence type="ECO:0000256" key="1">
    <source>
        <dbReference type="RuleBase" id="RU004374"/>
    </source>
</evidence>
<evidence type="ECO:0000313" key="3">
    <source>
        <dbReference type="EMBL" id="KAF5390931.1"/>
    </source>
</evidence>
<feature type="compositionally biased region" description="Polar residues" evidence="2">
    <location>
        <begin position="483"/>
        <end position="502"/>
    </location>
</feature>
<feature type="region of interest" description="Disordered" evidence="2">
    <location>
        <begin position="254"/>
        <end position="299"/>
    </location>
</feature>
<dbReference type="GO" id="GO:0003743">
    <property type="term" value="F:translation initiation factor activity"/>
    <property type="evidence" value="ECO:0007669"/>
    <property type="project" value="UniProtKB-KW"/>
</dbReference>
<keyword evidence="1" id="KW-0648">Protein biosynthesis</keyword>
<dbReference type="EMBL" id="JAACJN010000012">
    <property type="protein sequence ID" value="KAF5390931.1"/>
    <property type="molecule type" value="Genomic_DNA"/>
</dbReference>
<dbReference type="GO" id="GO:0000340">
    <property type="term" value="F:RNA 7-methylguanosine cap binding"/>
    <property type="evidence" value="ECO:0007669"/>
    <property type="project" value="TreeGrafter"/>
</dbReference>
<sequence length="572" mass="60963">MGGRGEADFCWVLEAFTKLGFWRRVNRNKQREREVYSPLVSFLSSYTIAMSSSSNGDKKNRMPMPSLNQLAARMTIKSDKLADPTSSAARPRLAASVLRTTSNASTSSLASSNDSTAVNPPGNSTRAVSPSFTVDSISPPSRSLNSTPGPEGGDPLTSDKLEKLNAATEASDPASTKDKGQPPVKGYKNIPSLDAITARLAKNRALSIDGTPKPPDPEMVEDPKTPGLHIMKEEHPLQFSWTIYHDAKSKSFPYTPAPNSANPTGAAPPLIPKDKEATSASNSPTGDQSSQTFPAHAPAAESTDYEANLTVIGTFITVEQFCRYFNWLKSPSMLDRSTNSNYHLFKSNIKPMWEDPANAKGGKWVITMRNQPELLDRCWGWLAMALVGEELEEGGDEVCGAVVSLRSKVDRIQVWIRSRGEKEGEVERINGIGKRIVKILDVGEKDGIGLEFQYNTDERPPANRFIVIQTMPQTGFGSRFQGVPTTPNSAAAPGNTSTSTTAPGAHSHSRSIGGIGVGGNGAFTPVETITPPLSAGGNGGGGTTAPANAQGVGAFGSFGVPLGGSSGWRRRA</sequence>
<feature type="compositionally biased region" description="Polar residues" evidence="2">
    <location>
        <begin position="121"/>
        <end position="148"/>
    </location>
</feature>
<feature type="compositionally biased region" description="Low complexity" evidence="2">
    <location>
        <begin position="100"/>
        <end position="117"/>
    </location>
</feature>
<organism evidence="3 4">
    <name type="scientific">Collybiopsis confluens</name>
    <dbReference type="NCBI Taxonomy" id="2823264"/>
    <lineage>
        <taxon>Eukaryota</taxon>
        <taxon>Fungi</taxon>
        <taxon>Dikarya</taxon>
        <taxon>Basidiomycota</taxon>
        <taxon>Agaricomycotina</taxon>
        <taxon>Agaricomycetes</taxon>
        <taxon>Agaricomycetidae</taxon>
        <taxon>Agaricales</taxon>
        <taxon>Marasmiineae</taxon>
        <taxon>Omphalotaceae</taxon>
        <taxon>Collybiopsis</taxon>
    </lineage>
</organism>
<name>A0A8H5HWN8_9AGAR</name>
<dbReference type="InterPro" id="IPR001040">
    <property type="entry name" value="TIF_eIF_4E"/>
</dbReference>
<comment type="caution">
    <text evidence="3">The sequence shown here is derived from an EMBL/GenBank/DDBJ whole genome shotgun (WGS) entry which is preliminary data.</text>
</comment>
<protein>
    <recommendedName>
        <fullName evidence="5">Translation initiation factor eIF4e</fullName>
    </recommendedName>
</protein>
<dbReference type="PANTHER" id="PTHR11960">
    <property type="entry name" value="EUKARYOTIC TRANSLATION INITIATION FACTOR 4E RELATED"/>
    <property type="match status" value="1"/>
</dbReference>
<gene>
    <name evidence="3" type="ORF">D9757_003931</name>
</gene>
<dbReference type="Proteomes" id="UP000518752">
    <property type="component" value="Unassembled WGS sequence"/>
</dbReference>
<feature type="compositionally biased region" description="Polar residues" evidence="2">
    <location>
        <begin position="278"/>
        <end position="293"/>
    </location>
</feature>
<dbReference type="Gene3D" id="3.30.760.10">
    <property type="entry name" value="RNA Cap, Translation Initiation Factor Eif4e"/>
    <property type="match status" value="1"/>
</dbReference>
<accession>A0A8H5HWN8</accession>
<comment type="similarity">
    <text evidence="1">Belongs to the eukaryotic initiation factor 4E family.</text>
</comment>
<evidence type="ECO:0008006" key="5">
    <source>
        <dbReference type="Google" id="ProtNLM"/>
    </source>
</evidence>
<evidence type="ECO:0000256" key="2">
    <source>
        <dbReference type="SAM" id="MobiDB-lite"/>
    </source>
</evidence>